<dbReference type="AlphaFoldDB" id="A0AAJ1WJ06"/>
<dbReference type="PIRSF" id="PIRSF021290">
    <property type="entry name" value="DUF1273"/>
    <property type="match status" value="1"/>
</dbReference>
<gene>
    <name evidence="2" type="ORF">J2S13_000040</name>
</gene>
<sequence length="186" mass="21947">MKVVTITGYKPFELGIFRPNDPAITIIKLALEKEIRSLIDEGVEWFLISGQLGIECWAAEVVYELQEEFPEVKLAVLTPFLNQEERWNEGNKELYEMILAQADFVSAISNTPYKTPKQFHNKNRIFLHKTDGVLIIYDEEKPGSPQYFLKEARKYKEKYSYLIRMITFYDLQLIVEEEQLRRQEES</sequence>
<dbReference type="Proteomes" id="UP001237207">
    <property type="component" value="Unassembled WGS sequence"/>
</dbReference>
<comment type="similarity">
    <text evidence="1">Belongs to the UPF0398 family.</text>
</comment>
<dbReference type="PANTHER" id="PTHR38440:SF1">
    <property type="entry name" value="UPF0398 PROTEIN SPR0331"/>
    <property type="match status" value="1"/>
</dbReference>
<dbReference type="NCBIfam" id="NF010181">
    <property type="entry name" value="PRK13660.1"/>
    <property type="match status" value="1"/>
</dbReference>
<evidence type="ECO:0000313" key="2">
    <source>
        <dbReference type="EMBL" id="MDQ0213646.1"/>
    </source>
</evidence>
<dbReference type="InterPro" id="IPR010697">
    <property type="entry name" value="YspA"/>
</dbReference>
<evidence type="ECO:0000256" key="1">
    <source>
        <dbReference type="HAMAP-Rule" id="MF_01575"/>
    </source>
</evidence>
<comment type="caution">
    <text evidence="2">The sequence shown here is derived from an EMBL/GenBank/DDBJ whole genome shotgun (WGS) entry which is preliminary data.</text>
</comment>
<reference evidence="2" key="1">
    <citation type="submission" date="2023-07" db="EMBL/GenBank/DDBJ databases">
        <title>Genomic Encyclopedia of Type Strains, Phase IV (KMG-IV): sequencing the most valuable type-strain genomes for metagenomic binning, comparative biology and taxonomic classification.</title>
        <authorList>
            <person name="Goeker M."/>
        </authorList>
    </citation>
    <scope>NUCLEOTIDE SEQUENCE</scope>
    <source>
        <strain evidence="2">DSM 23947</strain>
    </source>
</reference>
<dbReference type="Gene3D" id="3.40.50.450">
    <property type="match status" value="1"/>
</dbReference>
<dbReference type="SUPFAM" id="SSF102405">
    <property type="entry name" value="MCP/YpsA-like"/>
    <property type="match status" value="1"/>
</dbReference>
<dbReference type="RefSeq" id="WP_307255635.1">
    <property type="nucleotide sequence ID" value="NZ_JAUSUC010000001.1"/>
</dbReference>
<dbReference type="PANTHER" id="PTHR38440">
    <property type="entry name" value="UPF0398 PROTEIN YPSA"/>
    <property type="match status" value="1"/>
</dbReference>
<dbReference type="HAMAP" id="MF_01575">
    <property type="entry name" value="UPF0398"/>
    <property type="match status" value="1"/>
</dbReference>
<dbReference type="EMBL" id="JAUSUC010000001">
    <property type="protein sequence ID" value="MDQ0213646.1"/>
    <property type="molecule type" value="Genomic_DNA"/>
</dbReference>
<proteinExistence type="inferred from homology"/>
<keyword evidence="3" id="KW-1185">Reference proteome</keyword>
<protein>
    <recommendedName>
        <fullName evidence="1">UPF0398 protein J2S13_000040</fullName>
    </recommendedName>
</protein>
<organism evidence="2 3">
    <name type="scientific">Oikeobacillus pervagus</name>
    <dbReference type="NCBI Taxonomy" id="1325931"/>
    <lineage>
        <taxon>Bacteria</taxon>
        <taxon>Bacillati</taxon>
        <taxon>Bacillota</taxon>
        <taxon>Bacilli</taxon>
        <taxon>Bacillales</taxon>
        <taxon>Bacillaceae</taxon>
        <taxon>Oikeobacillus</taxon>
    </lineage>
</organism>
<name>A0AAJ1WJ06_9BACI</name>
<evidence type="ECO:0000313" key="3">
    <source>
        <dbReference type="Proteomes" id="UP001237207"/>
    </source>
</evidence>
<dbReference type="Pfam" id="PF06908">
    <property type="entry name" value="YpsA"/>
    <property type="match status" value="1"/>
</dbReference>
<accession>A0AAJ1WJ06</accession>